<evidence type="ECO:0000256" key="6">
    <source>
        <dbReference type="ARBA" id="ARBA00022989"/>
    </source>
</evidence>
<comment type="subcellular location">
    <subcellularLocation>
        <location evidence="1">Membrane</location>
        <topology evidence="1">Multi-pass membrane protein</topology>
    </subcellularLocation>
</comment>
<evidence type="ECO:0000256" key="3">
    <source>
        <dbReference type="ARBA" id="ARBA00022692"/>
    </source>
</evidence>
<feature type="transmembrane region" description="Helical" evidence="9">
    <location>
        <begin position="87"/>
        <end position="110"/>
    </location>
</feature>
<feature type="transmembrane region" description="Helical" evidence="9">
    <location>
        <begin position="646"/>
        <end position="664"/>
    </location>
</feature>
<evidence type="ECO:0000256" key="5">
    <source>
        <dbReference type="ARBA" id="ARBA00022840"/>
    </source>
</evidence>
<keyword evidence="5" id="KW-0067">ATP-binding</keyword>
<organism evidence="12 13">
    <name type="scientific">Aspergillus pseudoustus</name>
    <dbReference type="NCBI Taxonomy" id="1810923"/>
    <lineage>
        <taxon>Eukaryota</taxon>
        <taxon>Fungi</taxon>
        <taxon>Dikarya</taxon>
        <taxon>Ascomycota</taxon>
        <taxon>Pezizomycotina</taxon>
        <taxon>Eurotiomycetes</taxon>
        <taxon>Eurotiomycetidae</taxon>
        <taxon>Eurotiales</taxon>
        <taxon>Aspergillaceae</taxon>
        <taxon>Aspergillus</taxon>
        <taxon>Aspergillus subgen. Nidulantes</taxon>
    </lineage>
</organism>
<feature type="transmembrane region" description="Helical" evidence="9">
    <location>
        <begin position="483"/>
        <end position="504"/>
    </location>
</feature>
<keyword evidence="2" id="KW-0813">Transport</keyword>
<dbReference type="PROSITE" id="PS50929">
    <property type="entry name" value="ABC_TM1F"/>
    <property type="match status" value="2"/>
</dbReference>
<dbReference type="SMART" id="SM00382">
    <property type="entry name" value="AAA"/>
    <property type="match status" value="2"/>
</dbReference>
<keyword evidence="7 9" id="KW-0472">Membrane</keyword>
<feature type="domain" description="ABC transmembrane type-1" evidence="11">
    <location>
        <begin position="1"/>
        <end position="146"/>
    </location>
</feature>
<feature type="transmembrane region" description="Helical" evidence="9">
    <location>
        <begin position="6"/>
        <end position="23"/>
    </location>
</feature>
<feature type="domain" description="ABC transmembrane type-1" evidence="11">
    <location>
        <begin position="484"/>
        <end position="784"/>
    </location>
</feature>
<dbReference type="GO" id="GO:0016787">
    <property type="term" value="F:hydrolase activity"/>
    <property type="evidence" value="ECO:0007669"/>
    <property type="project" value="UniProtKB-KW"/>
</dbReference>
<dbReference type="Gene3D" id="1.20.1560.10">
    <property type="entry name" value="ABC transporter type 1, transmembrane domain"/>
    <property type="match status" value="2"/>
</dbReference>
<evidence type="ECO:0000256" key="7">
    <source>
        <dbReference type="ARBA" id="ARBA00023136"/>
    </source>
</evidence>
<reference evidence="12 13" key="1">
    <citation type="submission" date="2024-07" db="EMBL/GenBank/DDBJ databases">
        <title>Section-level genome sequencing and comparative genomics of Aspergillus sections Usti and Cavernicolus.</title>
        <authorList>
            <consortium name="Lawrence Berkeley National Laboratory"/>
            <person name="Nybo J.L."/>
            <person name="Vesth T.C."/>
            <person name="Theobald S."/>
            <person name="Frisvad J.C."/>
            <person name="Larsen T.O."/>
            <person name="Kjaerboelling I."/>
            <person name="Rothschild-Mancinelli K."/>
            <person name="Lyhne E.K."/>
            <person name="Kogle M.E."/>
            <person name="Barry K."/>
            <person name="Clum A."/>
            <person name="Na H."/>
            <person name="Ledsgaard L."/>
            <person name="Lin J."/>
            <person name="Lipzen A."/>
            <person name="Kuo A."/>
            <person name="Riley R."/>
            <person name="Mondo S."/>
            <person name="Labutti K."/>
            <person name="Haridas S."/>
            <person name="Pangalinan J."/>
            <person name="Salamov A.A."/>
            <person name="Simmons B.A."/>
            <person name="Magnuson J.K."/>
            <person name="Chen J."/>
            <person name="Drula E."/>
            <person name="Henrissat B."/>
            <person name="Wiebenga A."/>
            <person name="Lubbers R.J."/>
            <person name="Gomes A.C."/>
            <person name="Makela M.R."/>
            <person name="Stajich J."/>
            <person name="Grigoriev I.V."/>
            <person name="Mortensen U.H."/>
            <person name="De Vries R.P."/>
            <person name="Baker S.E."/>
            <person name="Andersen M.R."/>
        </authorList>
    </citation>
    <scope>NUCLEOTIDE SEQUENCE [LARGE SCALE GENOMIC DNA]</scope>
    <source>
        <strain evidence="12 13">CBS 123904</strain>
    </source>
</reference>
<keyword evidence="4" id="KW-0547">Nucleotide-binding</keyword>
<dbReference type="PANTHER" id="PTHR24223">
    <property type="entry name" value="ATP-BINDING CASSETTE SUB-FAMILY C"/>
    <property type="match status" value="1"/>
</dbReference>
<dbReference type="InterPro" id="IPR050173">
    <property type="entry name" value="ABC_transporter_C-like"/>
</dbReference>
<gene>
    <name evidence="12" type="ORF">BJY01DRAFT_211971</name>
</gene>
<evidence type="ECO:0000313" key="13">
    <source>
        <dbReference type="Proteomes" id="UP001610446"/>
    </source>
</evidence>
<dbReference type="CDD" id="cd03244">
    <property type="entry name" value="ABCC_MRP_domain2"/>
    <property type="match status" value="1"/>
</dbReference>
<evidence type="ECO:0000259" key="10">
    <source>
        <dbReference type="PROSITE" id="PS50893"/>
    </source>
</evidence>
<dbReference type="InterPro" id="IPR027417">
    <property type="entry name" value="P-loop_NTPase"/>
</dbReference>
<keyword evidence="12" id="KW-0378">Hydrolase</keyword>
<dbReference type="PROSITE" id="PS50893">
    <property type="entry name" value="ABC_TRANSPORTER_2"/>
    <property type="match status" value="2"/>
</dbReference>
<feature type="transmembrane region" description="Helical" evidence="9">
    <location>
        <begin position="623"/>
        <end position="640"/>
    </location>
</feature>
<dbReference type="Proteomes" id="UP001610446">
    <property type="component" value="Unassembled WGS sequence"/>
</dbReference>
<evidence type="ECO:0000256" key="9">
    <source>
        <dbReference type="SAM" id="Phobius"/>
    </source>
</evidence>
<dbReference type="Gene3D" id="3.40.50.300">
    <property type="entry name" value="P-loop containing nucleotide triphosphate hydrolases"/>
    <property type="match status" value="2"/>
</dbReference>
<dbReference type="CDD" id="cd18604">
    <property type="entry name" value="ABC_6TM_VMR1_D2_like"/>
    <property type="match status" value="1"/>
</dbReference>
<dbReference type="InterPro" id="IPR036640">
    <property type="entry name" value="ABC1_TM_sf"/>
</dbReference>
<evidence type="ECO:0000256" key="8">
    <source>
        <dbReference type="SAM" id="MobiDB-lite"/>
    </source>
</evidence>
<protein>
    <submittedName>
        <fullName evidence="12">P-loop containing nucleoside triphosphate hydrolase protein</fullName>
    </submittedName>
</protein>
<evidence type="ECO:0000256" key="4">
    <source>
        <dbReference type="ARBA" id="ARBA00022741"/>
    </source>
</evidence>
<dbReference type="InterPro" id="IPR003593">
    <property type="entry name" value="AAA+_ATPase"/>
</dbReference>
<comment type="caution">
    <text evidence="12">The sequence shown here is derived from an EMBL/GenBank/DDBJ whole genome shotgun (WGS) entry which is preliminary data.</text>
</comment>
<dbReference type="SUPFAM" id="SSF90123">
    <property type="entry name" value="ABC transporter transmembrane region"/>
    <property type="match status" value="2"/>
</dbReference>
<sequence>MGWKATLGGCAIPLLLTPLYYIITRRYSIKEQALMSNRDEKSASLTEMVRGMRQVKFSALESEWYSKLLKLRNKELKSQAEVFRLNIYIMGIWTFGPMCMSFLAIATYIYVNGSISASTAFTALSLFENLQSSLSMLPEVITDLLDMLISLRRISKFLALEEHVDGRLSGDEISLRDATITWPASALDEDRKDEEPGPQFQLRALNLDIPMQELTVISGRSGAGKSLLLQALIGEADVVSGAVIVPLAESIPTSTPNPTDSDWLVDGKVAYVSQDPWIENANIRDAILFGLPMNHARYDEVIYACALTQDLKIFAEGDKTDIGANGVNLSGGQKWRLALARALYSRASILVLDDIFSAVDAHVGRHLYENALTGKLSEGRTRILATHHVRLCADSAAYLIELENGSVARAYRPTGASEGSEDIDERSETSVESRLEPERIRPVHRRDSIKANKFYEEEKRETGVVKAAVYKAYIQATGGKSHWILIAMFFVASLLFNLAAPYWVSVWTRSYEENTAEPLQVLLAQPDNREFPANRPAIDKGLLYYGGIYLAISLSGWIASMIRMTVIVKGSIRASKIMFEQFADAILRSPLRFLDTTPVGQILNRFTSDFNVLDSDLSLTMAYTMYDLIAIGGVVIAAVLSSPLVVGLGALSLLGSWAVAYFYVTAARETKRLESTAKSPIFDLVGSLLTGLPTIRAFGREQAYLSRMYDLIDAHCQAFWHRRLFACWMSFWLSMVGALFVTSVTMIFVSIRTLDAPLVGFALSFALQMSESISYLLSEYAQLEIEFNATERIVEYTKLEKEPQTGIEVPAAWPTKGELEVTDLTVAYAPDLPPVLRGLNFTLQQGERVGVVGRTGAGKSSLAMTLLRCLDMRSGTIHIDGVDVSKVRLHDLRSRVGMISQDPIVFAGPVREVLDPFNQYDDSELIDALEKVALTAPNQATPTDTPQNSSPSIIPLSFPIAESGRNLSQGQRQLLCLARALVSRPKILIMDEATASIDMESDIRIQRVLREEIKGCTLLVIAHRLSTIADFDRIIVLDEGRVAEMDSPRELMGVEDGVFRGMVEGSGESGAIREMIFGQEVGEV</sequence>
<feature type="domain" description="ABC transporter" evidence="10">
    <location>
        <begin position="819"/>
        <end position="1064"/>
    </location>
</feature>
<feature type="compositionally biased region" description="Basic and acidic residues" evidence="8">
    <location>
        <begin position="426"/>
        <end position="437"/>
    </location>
</feature>
<dbReference type="SUPFAM" id="SSF52540">
    <property type="entry name" value="P-loop containing nucleoside triphosphate hydrolases"/>
    <property type="match status" value="2"/>
</dbReference>
<keyword evidence="6 9" id="KW-1133">Transmembrane helix</keyword>
<dbReference type="CDD" id="cd03250">
    <property type="entry name" value="ABCC_MRP_domain1"/>
    <property type="match status" value="1"/>
</dbReference>
<dbReference type="Pfam" id="PF00664">
    <property type="entry name" value="ABC_membrane"/>
    <property type="match status" value="2"/>
</dbReference>
<evidence type="ECO:0000259" key="11">
    <source>
        <dbReference type="PROSITE" id="PS50929"/>
    </source>
</evidence>
<dbReference type="InterPro" id="IPR017871">
    <property type="entry name" value="ABC_transporter-like_CS"/>
</dbReference>
<evidence type="ECO:0000313" key="12">
    <source>
        <dbReference type="EMBL" id="KAL2848407.1"/>
    </source>
</evidence>
<dbReference type="EMBL" id="JBFXLU010000050">
    <property type="protein sequence ID" value="KAL2848407.1"/>
    <property type="molecule type" value="Genomic_DNA"/>
</dbReference>
<dbReference type="InterPro" id="IPR011527">
    <property type="entry name" value="ABC1_TM_dom"/>
</dbReference>
<evidence type="ECO:0000256" key="1">
    <source>
        <dbReference type="ARBA" id="ARBA00004141"/>
    </source>
</evidence>
<feature type="domain" description="ABC transporter" evidence="10">
    <location>
        <begin position="175"/>
        <end position="429"/>
    </location>
</feature>
<evidence type="ECO:0000256" key="2">
    <source>
        <dbReference type="ARBA" id="ARBA00022448"/>
    </source>
</evidence>
<dbReference type="Pfam" id="PF00005">
    <property type="entry name" value="ABC_tran"/>
    <property type="match status" value="2"/>
</dbReference>
<name>A0ABR4K7Y1_9EURO</name>
<feature type="transmembrane region" description="Helical" evidence="9">
    <location>
        <begin position="731"/>
        <end position="751"/>
    </location>
</feature>
<feature type="transmembrane region" description="Helical" evidence="9">
    <location>
        <begin position="542"/>
        <end position="568"/>
    </location>
</feature>
<proteinExistence type="predicted"/>
<accession>A0ABR4K7Y1</accession>
<feature type="region of interest" description="Disordered" evidence="8">
    <location>
        <begin position="411"/>
        <end position="437"/>
    </location>
</feature>
<keyword evidence="3 9" id="KW-0812">Transmembrane</keyword>
<dbReference type="InterPro" id="IPR003439">
    <property type="entry name" value="ABC_transporter-like_ATP-bd"/>
</dbReference>
<dbReference type="PROSITE" id="PS00211">
    <property type="entry name" value="ABC_TRANSPORTER_1"/>
    <property type="match status" value="1"/>
</dbReference>
<dbReference type="PANTHER" id="PTHR24223:SF354">
    <property type="entry name" value="BILE ACID TRANSPORTER, PUTATIVE (EUROFUNG)-RELATED"/>
    <property type="match status" value="1"/>
</dbReference>
<keyword evidence="13" id="KW-1185">Reference proteome</keyword>